<organism evidence="2 3">
    <name type="scientific">Neolecta irregularis (strain DAH-3)</name>
    <dbReference type="NCBI Taxonomy" id="1198029"/>
    <lineage>
        <taxon>Eukaryota</taxon>
        <taxon>Fungi</taxon>
        <taxon>Dikarya</taxon>
        <taxon>Ascomycota</taxon>
        <taxon>Taphrinomycotina</taxon>
        <taxon>Neolectales</taxon>
        <taxon>Neolectaceae</taxon>
        <taxon>Neolecta</taxon>
    </lineage>
</organism>
<dbReference type="AlphaFoldDB" id="A0A1U7LLV7"/>
<dbReference type="STRING" id="1198029.A0A1U7LLV7"/>
<sequence length="674" mass="75808">MKGIKIYGVPLYPNCAKWSNDGQLAVATEKHITILTPKKMLFHGLAFDKTIFEIEKDNLELGEQYVNDSSTFALIDQSDSAVRAIAWSPTGFTLYKGCLLVALNSMGQIFIYEPSGHPATSTWIVKSRLNTRIVSNLNISSADIDIGLEDQQRLRVYSISWSPPFYPRGSRWGQSLFASGNGLGEVLLWRLTPDGEEIIETIPTNQGIVLNIAWSDWTSDSDVYSSDIVITSCDGSSSVISLRCFLVDDVLDFSVDLISPSVDWRPTFVSWVPREASTSPKVILIAYPSRIMAYCLIDEGRTWQVCEFTDSENLSSSVAGFHILSSHCSQVYHVYVTTTDGFGCVLDLCLRDYSLKLSEDHTRFQNTLKERVRRHIITDDPNNTEMRIYGTSAVINGLFLAIVYEIVPVRTIRYVVDSQKKSRVMFYPLHNKMEQVAISELSKTIAHGVYKQSPRTILWSLKCVAPRDPEDEANFMQKCTQTLHQSYLLGSIEAESVAPDTTLAHSLFFANASNRQRLLIAWKHLDPSEDDMYEKTTDEVIGMYTELVDHTLLRAIGYLKGTLTQCVNPPVISLRIILLYADFSVNCMRPVLHILENAGQVYELIEKILSQPMDEERKVIAQKKSKIESDVKCMAGREECAACGVPIRMLNMSHGTCDNGHSFGADYRKRKIAD</sequence>
<dbReference type="EMBL" id="LXFE01001416">
    <property type="protein sequence ID" value="OLL23618.1"/>
    <property type="molecule type" value="Genomic_DNA"/>
</dbReference>
<evidence type="ECO:0000313" key="3">
    <source>
        <dbReference type="Proteomes" id="UP000186594"/>
    </source>
</evidence>
<gene>
    <name evidence="2" type="ORF">NEOLI_003032</name>
</gene>
<dbReference type="OrthoDB" id="6021743at2759"/>
<evidence type="ECO:0000313" key="2">
    <source>
        <dbReference type="EMBL" id="OLL23618.1"/>
    </source>
</evidence>
<dbReference type="Proteomes" id="UP000186594">
    <property type="component" value="Unassembled WGS sequence"/>
</dbReference>
<evidence type="ECO:0000259" key="1">
    <source>
        <dbReference type="Pfam" id="PF12657"/>
    </source>
</evidence>
<dbReference type="PANTHER" id="PTHR15496">
    <property type="entry name" value="GENERAL TRANSCRIPTION FACTOR 3C POLYPEPTIDE 4 FAMILY"/>
    <property type="match status" value="1"/>
</dbReference>
<dbReference type="InterPro" id="IPR044230">
    <property type="entry name" value="GTF3C4"/>
</dbReference>
<dbReference type="Gene3D" id="2.130.10.10">
    <property type="entry name" value="YVTN repeat-like/Quinoprotein amine dehydrogenase"/>
    <property type="match status" value="1"/>
</dbReference>
<accession>A0A1U7LLV7</accession>
<dbReference type="GO" id="GO:0006384">
    <property type="term" value="P:transcription initiation at RNA polymerase III promoter"/>
    <property type="evidence" value="ECO:0007669"/>
    <property type="project" value="InterPro"/>
</dbReference>
<dbReference type="SUPFAM" id="SSF101908">
    <property type="entry name" value="Putative isomerase YbhE"/>
    <property type="match status" value="1"/>
</dbReference>
<name>A0A1U7LLV7_NEOID</name>
<proteinExistence type="predicted"/>
<protein>
    <submittedName>
        <fullName evidence="2">Putative transcription factor tau subunit sfc9</fullName>
    </submittedName>
</protein>
<feature type="domain" description="Transcription factor IIIC 90kDa subunit N-terminal" evidence="1">
    <location>
        <begin position="18"/>
        <end position="427"/>
    </location>
</feature>
<dbReference type="PANTHER" id="PTHR15496:SF2">
    <property type="entry name" value="GENERAL TRANSCRIPTION FACTOR 3C POLYPEPTIDE 4"/>
    <property type="match status" value="1"/>
</dbReference>
<dbReference type="GO" id="GO:0000127">
    <property type="term" value="C:transcription factor TFIIIC complex"/>
    <property type="evidence" value="ECO:0007669"/>
    <property type="project" value="InterPro"/>
</dbReference>
<dbReference type="Pfam" id="PF12657">
    <property type="entry name" value="TFIIIC_delta"/>
    <property type="match status" value="1"/>
</dbReference>
<dbReference type="InterPro" id="IPR024761">
    <property type="entry name" value="TFIIIC_delta_N"/>
</dbReference>
<keyword evidence="3" id="KW-1185">Reference proteome</keyword>
<reference evidence="2 3" key="1">
    <citation type="submission" date="2016-04" db="EMBL/GenBank/DDBJ databases">
        <title>Evolutionary innovation and constraint leading to complex multicellularity in the Ascomycota.</title>
        <authorList>
            <person name="Cisse O."/>
            <person name="Nguyen A."/>
            <person name="Hewitt D.A."/>
            <person name="Jedd G."/>
            <person name="Stajich J.E."/>
        </authorList>
    </citation>
    <scope>NUCLEOTIDE SEQUENCE [LARGE SCALE GENOMIC DNA]</scope>
    <source>
        <strain evidence="2 3">DAH-3</strain>
    </source>
</reference>
<comment type="caution">
    <text evidence="2">The sequence shown here is derived from an EMBL/GenBank/DDBJ whole genome shotgun (WGS) entry which is preliminary data.</text>
</comment>
<dbReference type="GO" id="GO:0004402">
    <property type="term" value="F:histone acetyltransferase activity"/>
    <property type="evidence" value="ECO:0007669"/>
    <property type="project" value="InterPro"/>
</dbReference>
<dbReference type="InterPro" id="IPR015943">
    <property type="entry name" value="WD40/YVTN_repeat-like_dom_sf"/>
</dbReference>